<protein>
    <submittedName>
        <fullName evidence="3">Uncharacterized protein</fullName>
    </submittedName>
</protein>
<keyword evidence="4" id="KW-1185">Reference proteome</keyword>
<organism evidence="3 4">
    <name type="scientific">Reichenbachiella faecimaris</name>
    <dbReference type="NCBI Taxonomy" id="692418"/>
    <lineage>
        <taxon>Bacteria</taxon>
        <taxon>Pseudomonadati</taxon>
        <taxon>Bacteroidota</taxon>
        <taxon>Cytophagia</taxon>
        <taxon>Cytophagales</taxon>
        <taxon>Reichenbachiellaceae</taxon>
        <taxon>Reichenbachiella</taxon>
    </lineage>
</organism>
<dbReference type="PROSITE" id="PS51257">
    <property type="entry name" value="PROKAR_LIPOPROTEIN"/>
    <property type="match status" value="1"/>
</dbReference>
<sequence>MRLQILGISALGLMAILAISCQEQSEINTSRVNQQLAFQTQNKDGIGHLVGLDMNQMTVDWSDYQKIKTNTGIVYSYPISLDHDQFGYMIKEGQKDGVLLEAKEYQLIAFPVGDNEYHYYIEAVVDLSDYKDHAVSNTPLFQSFETSGSKLILYFTTDHVMVMGYIEDMARTDYIHYLEEPEDESSNARLEKPTYIDPGTGGDPGGSGSGGGSYSCGQVTTVNYATTYTDWYVNGSYVDTSIKVATSTSTTNSYCPVNVSNTTANQSPEQGLRVTNGPYQTKNENNINAEVLSLILKFLKIKLENDPYALLEFCDQIEHWQNLVQHAPAEEIIDKLNTLNSNNFGDFNIQDIEDASGAVVNMDYFPVTINTLPKKPGSNERFTPTQFLNYIRKNINDFVNTNYSSFSPSTITGTDESALWLSNNPEGAILHINIPGGPGDGSVICSYRSSSKWIFTTIEVPYWPSQEFDGEHPVSGHREFGIIANSDGTYTFYTRAVDRITSAFDATIAENFLGGGFDDPDALWNSLKNKVHNYVENHEGSSMPPKSSDNVIYRPDWEKVRDVLLGKKQISELGCN</sequence>
<dbReference type="Proteomes" id="UP000192472">
    <property type="component" value="Unassembled WGS sequence"/>
</dbReference>
<evidence type="ECO:0000256" key="2">
    <source>
        <dbReference type="SAM" id="SignalP"/>
    </source>
</evidence>
<feature type="chain" id="PRO_5010733562" evidence="2">
    <location>
        <begin position="26"/>
        <end position="576"/>
    </location>
</feature>
<dbReference type="OrthoDB" id="1433916at2"/>
<feature type="signal peptide" evidence="2">
    <location>
        <begin position="1"/>
        <end position="25"/>
    </location>
</feature>
<dbReference type="RefSeq" id="WP_084373122.1">
    <property type="nucleotide sequence ID" value="NZ_FWYF01000002.1"/>
</dbReference>
<feature type="region of interest" description="Disordered" evidence="1">
    <location>
        <begin position="181"/>
        <end position="212"/>
    </location>
</feature>
<gene>
    <name evidence="3" type="ORF">SAMN04488029_2479</name>
</gene>
<feature type="compositionally biased region" description="Gly residues" evidence="1">
    <location>
        <begin position="199"/>
        <end position="212"/>
    </location>
</feature>
<dbReference type="STRING" id="692418.SAMN04488029_2479"/>
<evidence type="ECO:0000313" key="3">
    <source>
        <dbReference type="EMBL" id="SMD35370.1"/>
    </source>
</evidence>
<keyword evidence="2" id="KW-0732">Signal</keyword>
<dbReference type="EMBL" id="FWYF01000002">
    <property type="protein sequence ID" value="SMD35370.1"/>
    <property type="molecule type" value="Genomic_DNA"/>
</dbReference>
<name>A0A1W2GFE0_REIFA</name>
<accession>A0A1W2GFE0</accession>
<proteinExistence type="predicted"/>
<evidence type="ECO:0000256" key="1">
    <source>
        <dbReference type="SAM" id="MobiDB-lite"/>
    </source>
</evidence>
<reference evidence="3 4" key="1">
    <citation type="submission" date="2017-04" db="EMBL/GenBank/DDBJ databases">
        <authorList>
            <person name="Afonso C.L."/>
            <person name="Miller P.J."/>
            <person name="Scott M.A."/>
            <person name="Spackman E."/>
            <person name="Goraichik I."/>
            <person name="Dimitrov K.M."/>
            <person name="Suarez D.L."/>
            <person name="Swayne D.E."/>
        </authorList>
    </citation>
    <scope>NUCLEOTIDE SEQUENCE [LARGE SCALE GENOMIC DNA]</scope>
    <source>
        <strain evidence="3 4">DSM 26133</strain>
    </source>
</reference>
<evidence type="ECO:0000313" key="4">
    <source>
        <dbReference type="Proteomes" id="UP000192472"/>
    </source>
</evidence>
<dbReference type="AlphaFoldDB" id="A0A1W2GFE0"/>